<organism evidence="5 6">
    <name type="scientific">Stylonychia lemnae</name>
    <name type="common">Ciliate</name>
    <dbReference type="NCBI Taxonomy" id="5949"/>
    <lineage>
        <taxon>Eukaryota</taxon>
        <taxon>Sar</taxon>
        <taxon>Alveolata</taxon>
        <taxon>Ciliophora</taxon>
        <taxon>Intramacronucleata</taxon>
        <taxon>Spirotrichea</taxon>
        <taxon>Stichotrichia</taxon>
        <taxon>Sporadotrichida</taxon>
        <taxon>Oxytrichidae</taxon>
        <taxon>Stylonychinae</taxon>
        <taxon>Stylonychia</taxon>
    </lineage>
</organism>
<evidence type="ECO:0000256" key="3">
    <source>
        <dbReference type="ARBA" id="ARBA00022777"/>
    </source>
</evidence>
<reference evidence="5 6" key="1">
    <citation type="submission" date="2014-06" db="EMBL/GenBank/DDBJ databases">
        <authorList>
            <person name="Swart Estienne"/>
        </authorList>
    </citation>
    <scope>NUCLEOTIDE SEQUENCE [LARGE SCALE GENOMIC DNA]</scope>
    <source>
        <strain evidence="5 6">130c</strain>
    </source>
</reference>
<keyword evidence="2" id="KW-0547">Nucleotide-binding</keyword>
<accession>A0A078ATC2</accession>
<protein>
    <submittedName>
        <fullName evidence="5">Adenylate kinase</fullName>
    </submittedName>
</protein>
<dbReference type="Proteomes" id="UP000039865">
    <property type="component" value="Unassembled WGS sequence"/>
</dbReference>
<dbReference type="FunCoup" id="A0A078ATC2">
    <property type="interactions" value="61"/>
</dbReference>
<dbReference type="PROSITE" id="PS00113">
    <property type="entry name" value="ADENYLATE_KINASE"/>
    <property type="match status" value="1"/>
</dbReference>
<dbReference type="OrthoDB" id="439792at2759"/>
<dbReference type="HAMAP" id="MF_00235">
    <property type="entry name" value="Adenylate_kinase_Adk"/>
    <property type="match status" value="1"/>
</dbReference>
<evidence type="ECO:0000313" key="6">
    <source>
        <dbReference type="Proteomes" id="UP000039865"/>
    </source>
</evidence>
<dbReference type="GO" id="GO:0006139">
    <property type="term" value="P:nucleobase-containing compound metabolic process"/>
    <property type="evidence" value="ECO:0007669"/>
    <property type="project" value="InterPro"/>
</dbReference>
<keyword evidence="3 4" id="KW-0418">Kinase</keyword>
<evidence type="ECO:0000313" key="5">
    <source>
        <dbReference type="EMBL" id="CDW85454.1"/>
    </source>
</evidence>
<dbReference type="InterPro" id="IPR027417">
    <property type="entry name" value="P-loop_NTPase"/>
</dbReference>
<dbReference type="CDD" id="cd01428">
    <property type="entry name" value="ADK"/>
    <property type="match status" value="1"/>
</dbReference>
<evidence type="ECO:0000256" key="2">
    <source>
        <dbReference type="ARBA" id="ARBA00022741"/>
    </source>
</evidence>
<dbReference type="EMBL" id="CCKQ01013752">
    <property type="protein sequence ID" value="CDW85454.1"/>
    <property type="molecule type" value="Genomic_DNA"/>
</dbReference>
<dbReference type="Pfam" id="PF00406">
    <property type="entry name" value="ADK"/>
    <property type="match status" value="1"/>
</dbReference>
<dbReference type="SUPFAM" id="SSF52540">
    <property type="entry name" value="P-loop containing nucleoside triphosphate hydrolases"/>
    <property type="match status" value="1"/>
</dbReference>
<name>A0A078ATC2_STYLE</name>
<keyword evidence="6" id="KW-1185">Reference proteome</keyword>
<dbReference type="InterPro" id="IPR000850">
    <property type="entry name" value="Adenylat/UMP-CMP_kin"/>
</dbReference>
<gene>
    <name evidence="5" type="primary">Contig10260.g10948</name>
    <name evidence="5" type="ORF">STYLEM_14531</name>
</gene>
<dbReference type="PRINTS" id="PR00094">
    <property type="entry name" value="ADENYLTKNASE"/>
</dbReference>
<keyword evidence="1 4" id="KW-0808">Transferase</keyword>
<comment type="similarity">
    <text evidence="4">Belongs to the adenylate kinase family.</text>
</comment>
<evidence type="ECO:0000256" key="4">
    <source>
        <dbReference type="RuleBase" id="RU003330"/>
    </source>
</evidence>
<dbReference type="GO" id="GO:0005524">
    <property type="term" value="F:ATP binding"/>
    <property type="evidence" value="ECO:0007669"/>
    <property type="project" value="InterPro"/>
</dbReference>
<dbReference type="InParanoid" id="A0A078ATC2"/>
<dbReference type="AlphaFoldDB" id="A0A078ATC2"/>
<dbReference type="PANTHER" id="PTHR23359">
    <property type="entry name" value="NUCLEOTIDE KINASE"/>
    <property type="match status" value="1"/>
</dbReference>
<evidence type="ECO:0000256" key="1">
    <source>
        <dbReference type="ARBA" id="ARBA00022679"/>
    </source>
</evidence>
<proteinExistence type="inferred from homology"/>
<dbReference type="OMA" id="SCTMLIC"/>
<sequence length="232" mass="26912">MILFGPPGVGKSVYCSMLEKDLGLKQFSTGEFSRFLRPANLEQNKMFNHEEVLDIESKVKNGELLNDEIINKIVKPRLIEAQSNGIILDGFPRTLNQAKFLSENLRIDMMFSISLRQDILIRKLIGRRICPQCSQAYNIVTINEDGYDIPPMLPKNNPCQCDNCKVEFIQRHDDVQEVIEKRQLIYMDQMKDILDYYRESGLLCEFEPKKGINDYPKMLDAVIEFVNKREVV</sequence>
<dbReference type="Gene3D" id="3.40.50.300">
    <property type="entry name" value="P-loop containing nucleotide triphosphate hydrolases"/>
    <property type="match status" value="1"/>
</dbReference>
<dbReference type="GO" id="GO:0019205">
    <property type="term" value="F:nucleobase-containing compound kinase activity"/>
    <property type="evidence" value="ECO:0007669"/>
    <property type="project" value="InterPro"/>
</dbReference>
<dbReference type="InterPro" id="IPR033690">
    <property type="entry name" value="Adenylat_kinase_CS"/>
</dbReference>